<dbReference type="GO" id="GO:0005634">
    <property type="term" value="C:nucleus"/>
    <property type="evidence" value="ECO:0007669"/>
    <property type="project" value="TreeGrafter"/>
</dbReference>
<dbReference type="InterPro" id="IPR050311">
    <property type="entry name" value="ORC1/CDC6"/>
</dbReference>
<feature type="compositionally biased region" description="Low complexity" evidence="1">
    <location>
        <begin position="158"/>
        <end position="174"/>
    </location>
</feature>
<organism evidence="2">
    <name type="scientific">Aphanomyces astaci</name>
    <name type="common">Crayfish plague agent</name>
    <dbReference type="NCBI Taxonomy" id="112090"/>
    <lineage>
        <taxon>Eukaryota</taxon>
        <taxon>Sar</taxon>
        <taxon>Stramenopiles</taxon>
        <taxon>Oomycota</taxon>
        <taxon>Saprolegniomycetes</taxon>
        <taxon>Saprolegniales</taxon>
        <taxon>Verrucalvaceae</taxon>
        <taxon>Aphanomyces</taxon>
    </lineage>
</organism>
<dbReference type="AlphaFoldDB" id="W4GUH4"/>
<dbReference type="GO" id="GO:0033314">
    <property type="term" value="P:mitotic DNA replication checkpoint signaling"/>
    <property type="evidence" value="ECO:0007669"/>
    <property type="project" value="TreeGrafter"/>
</dbReference>
<dbReference type="InterPro" id="IPR027417">
    <property type="entry name" value="P-loop_NTPase"/>
</dbReference>
<evidence type="ECO:0000313" key="2">
    <source>
        <dbReference type="EMBL" id="ETV83390.1"/>
    </source>
</evidence>
<feature type="compositionally biased region" description="Polar residues" evidence="1">
    <location>
        <begin position="278"/>
        <end position="295"/>
    </location>
</feature>
<dbReference type="OrthoDB" id="68046at2759"/>
<feature type="compositionally biased region" description="Polar residues" evidence="1">
    <location>
        <begin position="202"/>
        <end position="211"/>
    </location>
</feature>
<protein>
    <submittedName>
        <fullName evidence="2">Uncharacterized protein</fullName>
    </submittedName>
</protein>
<feature type="region of interest" description="Disordered" evidence="1">
    <location>
        <begin position="136"/>
        <end position="211"/>
    </location>
</feature>
<dbReference type="SUPFAM" id="SSF52540">
    <property type="entry name" value="P-loop containing nucleoside triphosphate hydrolases"/>
    <property type="match status" value="1"/>
</dbReference>
<evidence type="ECO:0000256" key="1">
    <source>
        <dbReference type="SAM" id="MobiDB-lite"/>
    </source>
</evidence>
<dbReference type="VEuPathDB" id="FungiDB:H257_04127"/>
<reference evidence="2" key="1">
    <citation type="submission" date="2013-12" db="EMBL/GenBank/DDBJ databases">
        <title>The Genome Sequence of Aphanomyces astaci APO3.</title>
        <authorList>
            <consortium name="The Broad Institute Genomics Platform"/>
            <person name="Russ C."/>
            <person name="Tyler B."/>
            <person name="van West P."/>
            <person name="Dieguez-Uribeondo J."/>
            <person name="Young S.K."/>
            <person name="Zeng Q."/>
            <person name="Gargeya S."/>
            <person name="Fitzgerald M."/>
            <person name="Abouelleil A."/>
            <person name="Alvarado L."/>
            <person name="Chapman S.B."/>
            <person name="Gainer-Dewar J."/>
            <person name="Goldberg J."/>
            <person name="Griggs A."/>
            <person name="Gujja S."/>
            <person name="Hansen M."/>
            <person name="Howarth C."/>
            <person name="Imamovic A."/>
            <person name="Ireland A."/>
            <person name="Larimer J."/>
            <person name="McCowan C."/>
            <person name="Murphy C."/>
            <person name="Pearson M."/>
            <person name="Poon T.W."/>
            <person name="Priest M."/>
            <person name="Roberts A."/>
            <person name="Saif S."/>
            <person name="Shea T."/>
            <person name="Sykes S."/>
            <person name="Wortman J."/>
            <person name="Nusbaum C."/>
            <person name="Birren B."/>
        </authorList>
    </citation>
    <scope>NUCLEOTIDE SEQUENCE [LARGE SCALE GENOMIC DNA]</scope>
    <source>
        <strain evidence="2">APO3</strain>
    </source>
</reference>
<dbReference type="PANTHER" id="PTHR10763">
    <property type="entry name" value="CELL DIVISION CONTROL PROTEIN 6-RELATED"/>
    <property type="match status" value="1"/>
</dbReference>
<sequence>METARVSRSGSGKTTLTGKVNTNVGGDTEARHPSRKRRHSANVAVESGVHDVDNAVTFGEIEAAMGNLGWSWIPVGIAYIYVAPHAFRQCTAKTFRTFKEGVDYIYTQERFEAYVRDDAALLEKVRLNLQNAKKSPVPKAFIQEKEPPSDPWTSIRKPSSTAASIQSSSPPSDLAYDDSDDEPLSIKARALRRRPRSPPPTTAMNDTPITDEQSAATMLADGSRARIVEIFRLLADDCVDDAWDDVKWLHAVTTTQVDPPLNDVAHGTKRKVEASIARPNNVQRRNDISSISTSPKLMPPSDATAAIPTDIPCPHAGEAHMTRLLERLSAEPLCAIKGDVGSPLLHRESAWHRLKRFVDIGLRSEKTRTLVLHGCDGSGKTSLLRQLKAYAIQMYDNQMATVPDRPVEDGASGFPSPPQHYKRKLHVVHASTTPRNHMTPVKKPTTTSLNGDGHTAEYLSSDGLFVDVVAAFQVEFGDVCRYDSWTTPARAVWDQVLDSYHVVQTNTSPVYIGRIIFLFVDGLNVYYHDRNILRDLFKAVHAKHNNVVHMIVTTAGPPASLLTVLKSLDLHHRNTVVALPSLNSAALTEILMDRLGPPAVDGVAIREDAVAFVGRLVELVGAGSVSIALAVCRRTLLQKYDALTSTYLAQGNNHSVKCDVLQVGDMVTSAKELFGGDVVTARWVLAALPRVPQLIVYAAVVECGGTHEGVYDARHVHAMYSRLVVDYSLDDHLVRSSYDLFRRELDWMVANDLASWNGDVFTLFIPQDEAMSFFHGNLWKNDVGLQSTSKKHNTVRV</sequence>
<dbReference type="Gene3D" id="3.40.50.300">
    <property type="entry name" value="P-loop containing nucleotide triphosphate hydrolases"/>
    <property type="match status" value="1"/>
</dbReference>
<feature type="region of interest" description="Disordered" evidence="1">
    <location>
        <begin position="1"/>
        <end position="40"/>
    </location>
</feature>
<dbReference type="RefSeq" id="XP_009826820.1">
    <property type="nucleotide sequence ID" value="XM_009828518.1"/>
</dbReference>
<gene>
    <name evidence="2" type="ORF">H257_04127</name>
</gene>
<dbReference type="GO" id="GO:0003688">
    <property type="term" value="F:DNA replication origin binding"/>
    <property type="evidence" value="ECO:0007669"/>
    <property type="project" value="TreeGrafter"/>
</dbReference>
<feature type="compositionally biased region" description="Polar residues" evidence="1">
    <location>
        <begin position="1"/>
        <end position="25"/>
    </location>
</feature>
<feature type="region of interest" description="Disordered" evidence="1">
    <location>
        <begin position="278"/>
        <end position="307"/>
    </location>
</feature>
<dbReference type="GO" id="GO:0006270">
    <property type="term" value="P:DNA replication initiation"/>
    <property type="evidence" value="ECO:0007669"/>
    <property type="project" value="TreeGrafter"/>
</dbReference>
<dbReference type="EMBL" id="KI913120">
    <property type="protein sequence ID" value="ETV83390.1"/>
    <property type="molecule type" value="Genomic_DNA"/>
</dbReference>
<name>W4GUH4_APHAT</name>
<proteinExistence type="predicted"/>
<dbReference type="PANTHER" id="PTHR10763:SF26">
    <property type="entry name" value="CELL DIVISION CONTROL PROTEIN 6 HOMOLOG"/>
    <property type="match status" value="1"/>
</dbReference>
<dbReference type="GeneID" id="20806123"/>
<accession>W4GUH4</accession>